<evidence type="ECO:0000313" key="5">
    <source>
        <dbReference type="EMBL" id="KAL0178350.1"/>
    </source>
</evidence>
<keyword evidence="4" id="KW-0472">Membrane</keyword>
<dbReference type="Proteomes" id="UP001529510">
    <property type="component" value="Unassembled WGS sequence"/>
</dbReference>
<proteinExistence type="predicted"/>
<keyword evidence="2" id="KW-0597">Phosphoprotein</keyword>
<evidence type="ECO:0000256" key="4">
    <source>
        <dbReference type="ARBA" id="ARBA00023136"/>
    </source>
</evidence>
<name>A0ABD0PWD5_CIRMR</name>
<comment type="subcellular location">
    <subcellularLocation>
        <location evidence="1">Endomembrane system</location>
    </subcellularLocation>
</comment>
<dbReference type="EMBL" id="JAMKFB020000013">
    <property type="protein sequence ID" value="KAL0178350.1"/>
    <property type="molecule type" value="Genomic_DNA"/>
</dbReference>
<keyword evidence="3" id="KW-0677">Repeat</keyword>
<comment type="caution">
    <text evidence="5">The sequence shown here is derived from an EMBL/GenBank/DDBJ whole genome shotgun (WGS) entry which is preliminary data.</text>
</comment>
<accession>A0ABD0PWD5</accession>
<dbReference type="AlphaFoldDB" id="A0ABD0PWD5"/>
<evidence type="ECO:0000256" key="1">
    <source>
        <dbReference type="ARBA" id="ARBA00004308"/>
    </source>
</evidence>
<organism evidence="5 6">
    <name type="scientific">Cirrhinus mrigala</name>
    <name type="common">Mrigala</name>
    <dbReference type="NCBI Taxonomy" id="683832"/>
    <lineage>
        <taxon>Eukaryota</taxon>
        <taxon>Metazoa</taxon>
        <taxon>Chordata</taxon>
        <taxon>Craniata</taxon>
        <taxon>Vertebrata</taxon>
        <taxon>Euteleostomi</taxon>
        <taxon>Actinopterygii</taxon>
        <taxon>Neopterygii</taxon>
        <taxon>Teleostei</taxon>
        <taxon>Ostariophysi</taxon>
        <taxon>Cypriniformes</taxon>
        <taxon>Cyprinidae</taxon>
        <taxon>Labeoninae</taxon>
        <taxon>Labeonini</taxon>
        <taxon>Cirrhinus</taxon>
    </lineage>
</organism>
<evidence type="ECO:0000256" key="3">
    <source>
        <dbReference type="ARBA" id="ARBA00022737"/>
    </source>
</evidence>
<dbReference type="PANTHER" id="PTHR14514">
    <property type="entry name" value="PKA ANCHORING PROTEIN"/>
    <property type="match status" value="1"/>
</dbReference>
<evidence type="ECO:0000256" key="2">
    <source>
        <dbReference type="ARBA" id="ARBA00022553"/>
    </source>
</evidence>
<evidence type="ECO:0000313" key="6">
    <source>
        <dbReference type="Proteomes" id="UP001529510"/>
    </source>
</evidence>
<sequence length="152" mass="17751">MACQQMSVDFINQCELKQIGFDSHTSRYKHTAFAENLGNANLRWKTLQAHLNTQIQNADDHMRICAERDNKLQILQRWVKGQKQWIRLAEKPISRSFAEKSLKDCEELGEKLKSKFSELAELRISRLTTNEEDRDKDFAHNLSQSLTDLSQQ</sequence>
<keyword evidence="6" id="KW-1185">Reference proteome</keyword>
<gene>
    <name evidence="5" type="ORF">M9458_027244</name>
</gene>
<protein>
    <submittedName>
        <fullName evidence="5">Uncharacterized protein</fullName>
    </submittedName>
</protein>
<reference evidence="5 6" key="1">
    <citation type="submission" date="2024-05" db="EMBL/GenBank/DDBJ databases">
        <title>Genome sequencing and assembly of Indian major carp, Cirrhinus mrigala (Hamilton, 1822).</title>
        <authorList>
            <person name="Mohindra V."/>
            <person name="Chowdhury L.M."/>
            <person name="Lal K."/>
            <person name="Jena J.K."/>
        </authorList>
    </citation>
    <scope>NUCLEOTIDE SEQUENCE [LARGE SCALE GENOMIC DNA]</scope>
    <source>
        <strain evidence="5">CM1030</strain>
        <tissue evidence="5">Blood</tissue>
    </source>
</reference>
<dbReference type="PANTHER" id="PTHR14514:SF4">
    <property type="entry name" value="NESPRIN-2"/>
    <property type="match status" value="1"/>
</dbReference>
<feature type="non-terminal residue" evidence="5">
    <location>
        <position position="152"/>
    </location>
</feature>